<keyword evidence="3 6" id="KW-1133">Transmembrane helix</keyword>
<feature type="transmembrane region" description="Helical" evidence="6">
    <location>
        <begin position="186"/>
        <end position="214"/>
    </location>
</feature>
<sequence>MYIEEISKLSDAAIKKDKLFKKGKMKYVVSSALAGMYIGLAIIFIYTIGGMLYAAHSPAAKIVMGASFGVGLSLVLACGSDLFTGNTLIMPLGVLEKKVNWKSVWNICATSYIGNFIGSVIIAAIFVGSGLAQGDTAEFILKGAAGKMAPNFMQLFFRGIMCNILVCLAVWAYYKLKDETAKLIMIFWCLYAFISSGFEHCVANMTLLTIALMIPHKANISVGAYVHNLTAVTLGNIVGGAIFIGLAYWYISKEKDDSKESNKSAA</sequence>
<evidence type="ECO:0000256" key="1">
    <source>
        <dbReference type="ARBA" id="ARBA00004141"/>
    </source>
</evidence>
<dbReference type="Pfam" id="PF01226">
    <property type="entry name" value="Form_Nir_trans"/>
    <property type="match status" value="1"/>
</dbReference>
<evidence type="ECO:0000256" key="3">
    <source>
        <dbReference type="ARBA" id="ARBA00022989"/>
    </source>
</evidence>
<dbReference type="Proteomes" id="UP000622687">
    <property type="component" value="Unassembled WGS sequence"/>
</dbReference>
<dbReference type="PANTHER" id="PTHR30520:SF8">
    <property type="entry name" value="NITRITE TRANSPORTER NIRC"/>
    <property type="match status" value="1"/>
</dbReference>
<evidence type="ECO:0000256" key="2">
    <source>
        <dbReference type="ARBA" id="ARBA00022692"/>
    </source>
</evidence>
<comment type="caution">
    <text evidence="7">The sequence shown here is derived from an EMBL/GenBank/DDBJ whole genome shotgun (WGS) entry which is preliminary data.</text>
</comment>
<feature type="transmembrane region" description="Helical" evidence="6">
    <location>
        <begin position="27"/>
        <end position="56"/>
    </location>
</feature>
<dbReference type="InterPro" id="IPR023271">
    <property type="entry name" value="Aquaporin-like"/>
</dbReference>
<evidence type="ECO:0000256" key="4">
    <source>
        <dbReference type="ARBA" id="ARBA00023136"/>
    </source>
</evidence>
<feature type="transmembrane region" description="Helical" evidence="6">
    <location>
        <begin position="226"/>
        <end position="251"/>
    </location>
</feature>
<dbReference type="AlphaFoldDB" id="A0A934M4T3"/>
<reference evidence="7" key="1">
    <citation type="submission" date="2020-12" db="EMBL/GenBank/DDBJ databases">
        <title>Clostridium thailandense sp. nov., a novel acetogenic bacterium isolated from peat land soil in Thailand.</title>
        <authorList>
            <person name="Chaikitkaew S."/>
            <person name="Birkeland N.K."/>
        </authorList>
    </citation>
    <scope>NUCLEOTIDE SEQUENCE</scope>
    <source>
        <strain evidence="7">DSM 17425</strain>
    </source>
</reference>
<feature type="transmembrane region" description="Helical" evidence="6">
    <location>
        <begin position="152"/>
        <end position="174"/>
    </location>
</feature>
<evidence type="ECO:0000256" key="6">
    <source>
        <dbReference type="SAM" id="Phobius"/>
    </source>
</evidence>
<dbReference type="InterPro" id="IPR000292">
    <property type="entry name" value="For/NO2_transpt"/>
</dbReference>
<feature type="transmembrane region" description="Helical" evidence="6">
    <location>
        <begin position="104"/>
        <end position="132"/>
    </location>
</feature>
<organism evidence="7 8">
    <name type="scientific">Clostridium aciditolerans</name>
    <dbReference type="NCBI Taxonomy" id="339861"/>
    <lineage>
        <taxon>Bacteria</taxon>
        <taxon>Bacillati</taxon>
        <taxon>Bacillota</taxon>
        <taxon>Clostridia</taxon>
        <taxon>Eubacteriales</taxon>
        <taxon>Clostridiaceae</taxon>
        <taxon>Clostridium</taxon>
    </lineage>
</organism>
<accession>A0A934M4T3</accession>
<feature type="transmembrane region" description="Helical" evidence="6">
    <location>
        <begin position="62"/>
        <end position="83"/>
    </location>
</feature>
<comment type="subcellular location">
    <subcellularLocation>
        <location evidence="1">Membrane</location>
        <topology evidence="1">Multi-pass membrane protein</topology>
    </subcellularLocation>
</comment>
<dbReference type="PROSITE" id="PS01006">
    <property type="entry name" value="FORMATE_NITRITE_TP_2"/>
    <property type="match status" value="1"/>
</dbReference>
<keyword evidence="4 6" id="KW-0472">Membrane</keyword>
<protein>
    <submittedName>
        <fullName evidence="7">Formate/nitrite transporter family protein</fullName>
    </submittedName>
</protein>
<gene>
    <name evidence="7" type="ORF">I6U51_16890</name>
</gene>
<dbReference type="GO" id="GO:0015499">
    <property type="term" value="F:formate transmembrane transporter activity"/>
    <property type="evidence" value="ECO:0007669"/>
    <property type="project" value="TreeGrafter"/>
</dbReference>
<evidence type="ECO:0000256" key="5">
    <source>
        <dbReference type="ARBA" id="ARBA00049660"/>
    </source>
</evidence>
<dbReference type="GO" id="GO:0005886">
    <property type="term" value="C:plasma membrane"/>
    <property type="evidence" value="ECO:0007669"/>
    <property type="project" value="TreeGrafter"/>
</dbReference>
<dbReference type="EMBL" id="JAEEGB010000026">
    <property type="protein sequence ID" value="MBI6874350.1"/>
    <property type="molecule type" value="Genomic_DNA"/>
</dbReference>
<dbReference type="InterPro" id="IPR024002">
    <property type="entry name" value="For/NO2_transpt_CS"/>
</dbReference>
<dbReference type="PANTHER" id="PTHR30520">
    <property type="entry name" value="FORMATE TRANSPORTER-RELATED"/>
    <property type="match status" value="1"/>
</dbReference>
<dbReference type="Gene3D" id="1.20.1080.10">
    <property type="entry name" value="Glycerol uptake facilitator protein"/>
    <property type="match status" value="1"/>
</dbReference>
<dbReference type="RefSeq" id="WP_211143740.1">
    <property type="nucleotide sequence ID" value="NZ_JAEEGB010000026.1"/>
</dbReference>
<comment type="similarity">
    <text evidence="5">Belongs to the FNT transporter (TC 1.A.16) family.</text>
</comment>
<name>A0A934M4T3_9CLOT</name>
<keyword evidence="8" id="KW-1185">Reference proteome</keyword>
<evidence type="ECO:0000313" key="7">
    <source>
        <dbReference type="EMBL" id="MBI6874350.1"/>
    </source>
</evidence>
<proteinExistence type="inferred from homology"/>
<keyword evidence="2 6" id="KW-0812">Transmembrane</keyword>
<evidence type="ECO:0000313" key="8">
    <source>
        <dbReference type="Proteomes" id="UP000622687"/>
    </source>
</evidence>